<keyword evidence="2" id="KW-1185">Reference proteome</keyword>
<proteinExistence type="predicted"/>
<comment type="caution">
    <text evidence="1">The sequence shown here is derived from an EMBL/GenBank/DDBJ whole genome shotgun (WGS) entry which is preliminary data.</text>
</comment>
<evidence type="ECO:0000313" key="2">
    <source>
        <dbReference type="Proteomes" id="UP000638648"/>
    </source>
</evidence>
<evidence type="ECO:0000313" key="1">
    <source>
        <dbReference type="EMBL" id="MBE1604528.1"/>
    </source>
</evidence>
<sequence>MRRPAIDRLLPTTYQQAAGPGTVLGGLLDAMERLHAPDEDLLDRVEDIAAPYRAPDQLVPYLARWVVLDHLSSARIPVGRLRDLVANGADLARWRGTRRGLVRFLEIATGVPGFSIEEPRPFAFVVRVPEAAADQGDLIRRIVEAEKPAATTYEVALSQGTT</sequence>
<name>A0A927MTH1_9ACTN</name>
<dbReference type="AlphaFoldDB" id="A0A927MTH1"/>
<dbReference type="Pfam" id="PF09684">
    <property type="entry name" value="Tail_P2_I"/>
    <property type="match status" value="1"/>
</dbReference>
<dbReference type="Proteomes" id="UP000638648">
    <property type="component" value="Unassembled WGS sequence"/>
</dbReference>
<dbReference type="InterPro" id="IPR006521">
    <property type="entry name" value="Tail_protein_I"/>
</dbReference>
<reference evidence="1" key="1">
    <citation type="submission" date="2020-10" db="EMBL/GenBank/DDBJ databases">
        <title>Sequencing the genomes of 1000 actinobacteria strains.</title>
        <authorList>
            <person name="Klenk H.-P."/>
        </authorList>
    </citation>
    <scope>NUCLEOTIDE SEQUENCE</scope>
    <source>
        <strain evidence="1">DSM 45354</strain>
    </source>
</reference>
<organism evidence="1 2">
    <name type="scientific">Actinopolymorpha pittospori</name>
    <dbReference type="NCBI Taxonomy" id="648752"/>
    <lineage>
        <taxon>Bacteria</taxon>
        <taxon>Bacillati</taxon>
        <taxon>Actinomycetota</taxon>
        <taxon>Actinomycetes</taxon>
        <taxon>Propionibacteriales</taxon>
        <taxon>Actinopolymorphaceae</taxon>
        <taxon>Actinopolymorpha</taxon>
    </lineage>
</organism>
<dbReference type="EMBL" id="JADBEM010000001">
    <property type="protein sequence ID" value="MBE1604528.1"/>
    <property type="molecule type" value="Genomic_DNA"/>
</dbReference>
<accession>A0A927MTH1</accession>
<gene>
    <name evidence="1" type="ORF">HEB94_001376</name>
</gene>
<dbReference type="RefSeq" id="WP_192749048.1">
    <property type="nucleotide sequence ID" value="NZ_BAABJL010000126.1"/>
</dbReference>
<protein>
    <submittedName>
        <fullName evidence="1">Phage tail-like protein</fullName>
    </submittedName>
</protein>